<feature type="compositionally biased region" description="Low complexity" evidence="1">
    <location>
        <begin position="118"/>
        <end position="141"/>
    </location>
</feature>
<accession>A0A316FR90</accession>
<sequence>MAFLSSENTVLASLNERVEKNLSVKIKRHVQQAIANDTLIQSDDFLALANLYHARQKYTQELSVLNAFLTHGRASEDDIPRVKQRYLATKTLVHEQRLSKADEPQAPSFSLDNDTTISSEPAQKSKSEQSSQTSTPTELSLVEMDTGEFTGLERVFKSRAKSFEKEKSSKTPKLTNIFNKSLTQPVDKIKVVALCAAYTGTASDDEIYELAMVSFDYCNNNDAILSITGEYQDTREPLKPINHLKLTTDRNRRNAKDLGHFDAHAIVQFMEGVDCVVSHNNPVWERQLFFCHFPALTHLSWRSSQLDIPWRALGYQSSALSKLLLSHQLSTTTQTSRDRAKGIVRLLAQVESGNHSSYASRLFQCQAMSHFVWDKTLRAQSKRLNKRGLSRLFG</sequence>
<dbReference type="EMBL" id="QGGU01000006">
    <property type="protein sequence ID" value="PWK50823.1"/>
    <property type="molecule type" value="Genomic_DNA"/>
</dbReference>
<feature type="region of interest" description="Disordered" evidence="1">
    <location>
        <begin position="96"/>
        <end position="143"/>
    </location>
</feature>
<dbReference type="Proteomes" id="UP000245790">
    <property type="component" value="Unassembled WGS sequence"/>
</dbReference>
<gene>
    <name evidence="2" type="ORF">C8D97_106110</name>
</gene>
<organism evidence="2 3">
    <name type="scientific">Pleionea mediterranea</name>
    <dbReference type="NCBI Taxonomy" id="523701"/>
    <lineage>
        <taxon>Bacteria</taxon>
        <taxon>Pseudomonadati</taxon>
        <taxon>Pseudomonadota</taxon>
        <taxon>Gammaproteobacteria</taxon>
        <taxon>Oceanospirillales</taxon>
        <taxon>Pleioneaceae</taxon>
        <taxon>Pleionea</taxon>
    </lineage>
</organism>
<proteinExistence type="predicted"/>
<reference evidence="2 3" key="1">
    <citation type="submission" date="2018-05" db="EMBL/GenBank/DDBJ databases">
        <title>Genomic Encyclopedia of Type Strains, Phase IV (KMG-IV): sequencing the most valuable type-strain genomes for metagenomic binning, comparative biology and taxonomic classification.</title>
        <authorList>
            <person name="Goeker M."/>
        </authorList>
    </citation>
    <scope>NUCLEOTIDE SEQUENCE [LARGE SCALE GENOMIC DNA]</scope>
    <source>
        <strain evidence="2 3">DSM 25350</strain>
    </source>
</reference>
<feature type="compositionally biased region" description="Polar residues" evidence="1">
    <location>
        <begin position="107"/>
        <end position="117"/>
    </location>
</feature>
<dbReference type="AlphaFoldDB" id="A0A316FR90"/>
<keyword evidence="3" id="KW-1185">Reference proteome</keyword>
<protein>
    <submittedName>
        <fullName evidence="2">Uncharacterized protein</fullName>
    </submittedName>
</protein>
<evidence type="ECO:0000313" key="3">
    <source>
        <dbReference type="Proteomes" id="UP000245790"/>
    </source>
</evidence>
<name>A0A316FR90_9GAMM</name>
<dbReference type="OrthoDB" id="9803913at2"/>
<comment type="caution">
    <text evidence="2">The sequence shown here is derived from an EMBL/GenBank/DDBJ whole genome shotgun (WGS) entry which is preliminary data.</text>
</comment>
<evidence type="ECO:0000313" key="2">
    <source>
        <dbReference type="EMBL" id="PWK50823.1"/>
    </source>
</evidence>
<evidence type="ECO:0000256" key="1">
    <source>
        <dbReference type="SAM" id="MobiDB-lite"/>
    </source>
</evidence>
<dbReference type="RefSeq" id="WP_109763487.1">
    <property type="nucleotide sequence ID" value="NZ_QGGU01000006.1"/>
</dbReference>